<dbReference type="InterPro" id="IPR000281">
    <property type="entry name" value="HTH_RpiR"/>
</dbReference>
<dbReference type="EMBL" id="JAHOEF010000084">
    <property type="protein sequence ID" value="MBV3383511.1"/>
    <property type="molecule type" value="Genomic_DNA"/>
</dbReference>
<evidence type="ECO:0000313" key="4">
    <source>
        <dbReference type="Proteomes" id="UP001196408"/>
    </source>
</evidence>
<evidence type="ECO:0000313" key="3">
    <source>
        <dbReference type="EMBL" id="MBV3393534.1"/>
    </source>
</evidence>
<organism evidence="2 4">
    <name type="scientific">Catenibacterium mitsuokai</name>
    <dbReference type="NCBI Taxonomy" id="100886"/>
    <lineage>
        <taxon>Bacteria</taxon>
        <taxon>Bacillati</taxon>
        <taxon>Bacillota</taxon>
        <taxon>Erysipelotrichia</taxon>
        <taxon>Erysipelotrichales</taxon>
        <taxon>Coprobacillaceae</taxon>
        <taxon>Catenibacterium</taxon>
    </lineage>
</organism>
<feature type="domain" description="HTH rpiR-type" evidence="1">
    <location>
        <begin position="2"/>
        <end position="78"/>
    </location>
</feature>
<dbReference type="EMBL" id="JAHOEL010000083">
    <property type="protein sequence ID" value="MBV3393534.1"/>
    <property type="molecule type" value="Genomic_DNA"/>
</dbReference>
<reference evidence="2 5" key="1">
    <citation type="submission" date="2021-06" db="EMBL/GenBank/DDBJ databases">
        <title>Collection of gut derived symbiotic bacterial strains cultured from healthy donors.</title>
        <authorList>
            <person name="Lin H."/>
            <person name="Littmann E."/>
            <person name="Pamer E.G."/>
        </authorList>
    </citation>
    <scope>NUCLEOTIDE SEQUENCE</scope>
    <source>
        <strain evidence="3 5">MSK.21.70</strain>
        <strain evidence="2">MSK.21.82</strain>
    </source>
</reference>
<evidence type="ECO:0000313" key="2">
    <source>
        <dbReference type="EMBL" id="MBV3383511.1"/>
    </source>
</evidence>
<protein>
    <recommendedName>
        <fullName evidence="1">HTH rpiR-type domain-containing protein</fullName>
    </recommendedName>
</protein>
<proteinExistence type="predicted"/>
<comment type="caution">
    <text evidence="2">The sequence shown here is derived from an EMBL/GenBank/DDBJ whole genome shotgun (WGS) entry which is preliminary data.</text>
</comment>
<sequence>MILEQLNMLESTTDREGYTYLITHYLLENRHSIIEYKVNDILEELNISKSTLRRYSIDLGYKNFTAVQYQIYYEVSTGPHYRSCMSDEELWSKLEGKKRIVVLGDESSIAPLLVYKQIFRDTILPIDFQMYQSIPMKQLMQLNVTSDDIVFFVSLFHSNLGFELGYFDEYITLMKSLEERGIDHLYIGKVAKKKELNENYIEIDERCIADRIHHLCMIFENIYGILDNIQK</sequence>
<dbReference type="PROSITE" id="PS51071">
    <property type="entry name" value="HTH_RPIR"/>
    <property type="match status" value="1"/>
</dbReference>
<gene>
    <name evidence="2" type="ORF">KSV97_09880</name>
    <name evidence="3" type="ORF">KSW06_09810</name>
</gene>
<evidence type="ECO:0000259" key="1">
    <source>
        <dbReference type="PROSITE" id="PS51071"/>
    </source>
</evidence>
<dbReference type="RefSeq" id="WP_217748185.1">
    <property type="nucleotide sequence ID" value="NZ_JAHOEB010000081.1"/>
</dbReference>
<name>A0AAW4MT69_9FIRM</name>
<dbReference type="Proteomes" id="UP001197492">
    <property type="component" value="Unassembled WGS sequence"/>
</dbReference>
<dbReference type="AlphaFoldDB" id="A0AAW4MT69"/>
<dbReference type="GO" id="GO:0003700">
    <property type="term" value="F:DNA-binding transcription factor activity"/>
    <property type="evidence" value="ECO:0007669"/>
    <property type="project" value="InterPro"/>
</dbReference>
<evidence type="ECO:0000313" key="5">
    <source>
        <dbReference type="Proteomes" id="UP001197492"/>
    </source>
</evidence>
<accession>A0AAW4MT69</accession>
<keyword evidence="5" id="KW-1185">Reference proteome</keyword>
<dbReference type="Proteomes" id="UP001196408">
    <property type="component" value="Unassembled WGS sequence"/>
</dbReference>